<comment type="caution">
    <text evidence="3">The sequence shown here is derived from an EMBL/GenBank/DDBJ whole genome shotgun (WGS) entry which is preliminary data.</text>
</comment>
<dbReference type="InterPro" id="IPR017552">
    <property type="entry name" value="PHI/rmpB"/>
</dbReference>
<proteinExistence type="inferred from homology"/>
<dbReference type="PANTHER" id="PTHR43443">
    <property type="entry name" value="3-HEXULOSE-6-PHOSPHATE ISOMERASE"/>
    <property type="match status" value="1"/>
</dbReference>
<dbReference type="InterPro" id="IPR046348">
    <property type="entry name" value="SIS_dom_sf"/>
</dbReference>
<dbReference type="Gene3D" id="3.40.50.10490">
    <property type="entry name" value="Glucose-6-phosphate isomerase like protein, domain 1"/>
    <property type="match status" value="1"/>
</dbReference>
<dbReference type="Pfam" id="PF01380">
    <property type="entry name" value="SIS"/>
    <property type="match status" value="1"/>
</dbReference>
<dbReference type="GO" id="GO:1901135">
    <property type="term" value="P:carbohydrate derivative metabolic process"/>
    <property type="evidence" value="ECO:0007669"/>
    <property type="project" value="InterPro"/>
</dbReference>
<dbReference type="OrthoDB" id="9797832at2"/>
<keyword evidence="4" id="KW-1185">Reference proteome</keyword>
<dbReference type="CDD" id="cd05005">
    <property type="entry name" value="SIS_PHI"/>
    <property type="match status" value="1"/>
</dbReference>
<dbReference type="AlphaFoldDB" id="A0A368KAI8"/>
<dbReference type="PANTHER" id="PTHR43443:SF1">
    <property type="entry name" value="3-HEXULOSE-6-PHOSPHATE ISOMERASE"/>
    <property type="match status" value="1"/>
</dbReference>
<evidence type="ECO:0000313" key="3">
    <source>
        <dbReference type="EMBL" id="RCS25615.1"/>
    </source>
</evidence>
<feature type="domain" description="SIS" evidence="2">
    <location>
        <begin position="37"/>
        <end position="185"/>
    </location>
</feature>
<reference evidence="3 4" key="1">
    <citation type="submission" date="2018-07" db="EMBL/GenBank/DDBJ databases">
        <title>The draft genome of Phyllobacterium salinisoli.</title>
        <authorList>
            <person name="Liu L."/>
            <person name="Li L."/>
            <person name="Zhang X."/>
            <person name="Liang L."/>
        </authorList>
    </citation>
    <scope>NUCLEOTIDE SEQUENCE [LARGE SCALE GENOMIC DNA]</scope>
    <source>
        <strain evidence="3 4">LLAN61</strain>
    </source>
</reference>
<dbReference type="GO" id="GO:0016853">
    <property type="term" value="F:isomerase activity"/>
    <property type="evidence" value="ECO:0007669"/>
    <property type="project" value="InterPro"/>
</dbReference>
<evidence type="ECO:0000259" key="2">
    <source>
        <dbReference type="PROSITE" id="PS51464"/>
    </source>
</evidence>
<dbReference type="SUPFAM" id="SSF53697">
    <property type="entry name" value="SIS domain"/>
    <property type="match status" value="1"/>
</dbReference>
<name>A0A368KAI8_9HYPH</name>
<evidence type="ECO:0000313" key="4">
    <source>
        <dbReference type="Proteomes" id="UP000253420"/>
    </source>
</evidence>
<comment type="similarity">
    <text evidence="1">Belongs to the SIS family. PHI subfamily.</text>
</comment>
<dbReference type="EMBL" id="QOZG01000001">
    <property type="protein sequence ID" value="RCS25615.1"/>
    <property type="molecule type" value="Genomic_DNA"/>
</dbReference>
<dbReference type="Proteomes" id="UP000253420">
    <property type="component" value="Unassembled WGS sequence"/>
</dbReference>
<dbReference type="InterPro" id="IPR001347">
    <property type="entry name" value="SIS_dom"/>
</dbReference>
<sequence>MDETCPGEEETLKLYDQALAELGAVFERIDEQTVDAAVAVIADAGRIALYGVGREGLQVKGFAMRLYHLGLKAAVVGDMTTPPVGEGDLLVVSAGPGSFSTVLGLMGEAKAAGAKTLVITAQPNGEAAKRADHVLTIPAQTMADDLEPDDVGTGVSVLPMGSLYEGAQYILFEVMILKLRERLGITPEAMRANHTNLE</sequence>
<gene>
    <name evidence="3" type="ORF">DUT91_02195</name>
</gene>
<evidence type="ECO:0000256" key="1">
    <source>
        <dbReference type="ARBA" id="ARBA00009235"/>
    </source>
</evidence>
<dbReference type="GO" id="GO:0097367">
    <property type="term" value="F:carbohydrate derivative binding"/>
    <property type="evidence" value="ECO:0007669"/>
    <property type="project" value="InterPro"/>
</dbReference>
<accession>A0A368KAI8</accession>
<dbReference type="RefSeq" id="WP_114438707.1">
    <property type="nucleotide sequence ID" value="NZ_QOZG01000001.1"/>
</dbReference>
<dbReference type="PROSITE" id="PS51464">
    <property type="entry name" value="SIS"/>
    <property type="match status" value="1"/>
</dbReference>
<organism evidence="3 4">
    <name type="scientific">Phyllobacterium salinisoli</name>
    <dbReference type="NCBI Taxonomy" id="1899321"/>
    <lineage>
        <taxon>Bacteria</taxon>
        <taxon>Pseudomonadati</taxon>
        <taxon>Pseudomonadota</taxon>
        <taxon>Alphaproteobacteria</taxon>
        <taxon>Hyphomicrobiales</taxon>
        <taxon>Phyllobacteriaceae</taxon>
        <taxon>Phyllobacterium</taxon>
    </lineage>
</organism>
<protein>
    <submittedName>
        <fullName evidence="3">SIS domain-containing protein</fullName>
    </submittedName>
</protein>